<evidence type="ECO:0000313" key="1">
    <source>
        <dbReference type="EMBL" id="SDO73600.1"/>
    </source>
</evidence>
<dbReference type="EMBL" id="FNIZ01000007">
    <property type="protein sequence ID" value="SDO73600.1"/>
    <property type="molecule type" value="Genomic_DNA"/>
</dbReference>
<accession>A0A1H0M078</accession>
<proteinExistence type="predicted"/>
<dbReference type="RefSeq" id="WP_425250617.1">
    <property type="nucleotide sequence ID" value="NZ_FNIZ01000007.1"/>
</dbReference>
<dbReference type="Proteomes" id="UP000198860">
    <property type="component" value="Unassembled WGS sequence"/>
</dbReference>
<evidence type="ECO:0008006" key="3">
    <source>
        <dbReference type="Google" id="ProtNLM"/>
    </source>
</evidence>
<protein>
    <recommendedName>
        <fullName evidence="3">Glutamine amidotransferase</fullName>
    </recommendedName>
</protein>
<keyword evidence="2" id="KW-1185">Reference proteome</keyword>
<evidence type="ECO:0000313" key="2">
    <source>
        <dbReference type="Proteomes" id="UP000198860"/>
    </source>
</evidence>
<sequence length="43" mass="4912">MMNVYIYALDTLADWELGYVTSELNSGQYLKKVPDPHHVNTLA</sequence>
<dbReference type="AlphaFoldDB" id="A0A1H0M078"/>
<reference evidence="2" key="1">
    <citation type="submission" date="2016-10" db="EMBL/GenBank/DDBJ databases">
        <authorList>
            <person name="Varghese N."/>
            <person name="Submissions S."/>
        </authorList>
    </citation>
    <scope>NUCLEOTIDE SEQUENCE [LARGE SCALE GENOMIC DNA]</scope>
    <source>
        <strain evidence="2">CGMCC 1.3703</strain>
    </source>
</reference>
<organism evidence="1 2">
    <name type="scientific">Halobacillus aidingensis</name>
    <dbReference type="NCBI Taxonomy" id="240303"/>
    <lineage>
        <taxon>Bacteria</taxon>
        <taxon>Bacillati</taxon>
        <taxon>Bacillota</taxon>
        <taxon>Bacilli</taxon>
        <taxon>Bacillales</taxon>
        <taxon>Bacillaceae</taxon>
        <taxon>Halobacillus</taxon>
    </lineage>
</organism>
<gene>
    <name evidence="1" type="ORF">SAMN05421677_107176</name>
</gene>
<name>A0A1H0M078_HALAD</name>
<dbReference type="STRING" id="240303.SAMN05421677_107176"/>